<keyword evidence="2" id="KW-1185">Reference proteome</keyword>
<organism evidence="1 2">
    <name type="scientific">Endozoicomonas euniceicola</name>
    <dbReference type="NCBI Taxonomy" id="1234143"/>
    <lineage>
        <taxon>Bacteria</taxon>
        <taxon>Pseudomonadati</taxon>
        <taxon>Pseudomonadota</taxon>
        <taxon>Gammaproteobacteria</taxon>
        <taxon>Oceanospirillales</taxon>
        <taxon>Endozoicomonadaceae</taxon>
        <taxon>Endozoicomonas</taxon>
    </lineage>
</organism>
<dbReference type="EMBL" id="CP103300">
    <property type="protein sequence ID" value="UYM15482.1"/>
    <property type="molecule type" value="Genomic_DNA"/>
</dbReference>
<evidence type="ECO:0000313" key="2">
    <source>
        <dbReference type="Proteomes" id="UP001163255"/>
    </source>
</evidence>
<reference evidence="1" key="1">
    <citation type="submission" date="2022-10" db="EMBL/GenBank/DDBJ databases">
        <title>Completed Genome Sequence of two octocoral isolated bacterium, Endozoicomonas euniceicola EF212T and Endozoicomonas gorgoniicola PS125T.</title>
        <authorList>
            <person name="Chiou Y.-J."/>
            <person name="Chen Y.-H."/>
        </authorList>
    </citation>
    <scope>NUCLEOTIDE SEQUENCE</scope>
    <source>
        <strain evidence="1">EF212</strain>
    </source>
</reference>
<sequence length="56" mass="6236">MGKCSELKTKTALLENRGRFLLTIIENKIPAVLTFIENETTIIENKPKTAGSAHNH</sequence>
<proteinExistence type="predicted"/>
<protein>
    <submittedName>
        <fullName evidence="1">Uncharacterized protein</fullName>
    </submittedName>
</protein>
<evidence type="ECO:0000313" key="1">
    <source>
        <dbReference type="EMBL" id="UYM15482.1"/>
    </source>
</evidence>
<gene>
    <name evidence="1" type="ORF">NX720_21940</name>
</gene>
<dbReference type="RefSeq" id="WP_262597520.1">
    <property type="nucleotide sequence ID" value="NZ_CP103300.1"/>
</dbReference>
<dbReference type="Proteomes" id="UP001163255">
    <property type="component" value="Chromosome"/>
</dbReference>
<accession>A0ABY6GSF6</accession>
<name>A0ABY6GSF6_9GAMM</name>